<organism evidence="7 8">
    <name type="scientific">Coraliomargarita algicola</name>
    <dbReference type="NCBI Taxonomy" id="3092156"/>
    <lineage>
        <taxon>Bacteria</taxon>
        <taxon>Pseudomonadati</taxon>
        <taxon>Verrucomicrobiota</taxon>
        <taxon>Opitutia</taxon>
        <taxon>Puniceicoccales</taxon>
        <taxon>Coraliomargaritaceae</taxon>
        <taxon>Coraliomargarita</taxon>
    </lineage>
</organism>
<dbReference type="Proteomes" id="UP001324993">
    <property type="component" value="Chromosome"/>
</dbReference>
<dbReference type="SUPFAM" id="SSF51161">
    <property type="entry name" value="Trimeric LpxA-like enzymes"/>
    <property type="match status" value="1"/>
</dbReference>
<keyword evidence="1" id="KW-0444">Lipid biosynthesis</keyword>
<dbReference type="Pfam" id="PF00132">
    <property type="entry name" value="Hexapep"/>
    <property type="match status" value="2"/>
</dbReference>
<dbReference type="InterPro" id="IPR001451">
    <property type="entry name" value="Hexapep"/>
</dbReference>
<dbReference type="NCBIfam" id="NF003657">
    <property type="entry name" value="PRK05289.1"/>
    <property type="match status" value="1"/>
</dbReference>
<dbReference type="PIRSF" id="PIRSF000456">
    <property type="entry name" value="UDP-GlcNAc_acltr"/>
    <property type="match status" value="1"/>
</dbReference>
<evidence type="ECO:0000313" key="7">
    <source>
        <dbReference type="EMBL" id="WPJ95212.1"/>
    </source>
</evidence>
<dbReference type="Gene3D" id="2.160.10.10">
    <property type="entry name" value="Hexapeptide repeat proteins"/>
    <property type="match status" value="1"/>
</dbReference>
<feature type="domain" description="UDP N-acetylglucosamine O-acyltransferase C-terminal" evidence="6">
    <location>
        <begin position="175"/>
        <end position="257"/>
    </location>
</feature>
<evidence type="ECO:0000256" key="5">
    <source>
        <dbReference type="ARBA" id="ARBA00023315"/>
    </source>
</evidence>
<evidence type="ECO:0000256" key="4">
    <source>
        <dbReference type="ARBA" id="ARBA00023098"/>
    </source>
</evidence>
<evidence type="ECO:0000259" key="6">
    <source>
        <dbReference type="Pfam" id="PF13720"/>
    </source>
</evidence>
<dbReference type="EMBL" id="CP138858">
    <property type="protein sequence ID" value="WPJ95212.1"/>
    <property type="molecule type" value="Genomic_DNA"/>
</dbReference>
<accession>A0ABZ0RJW3</accession>
<dbReference type="InterPro" id="IPR037157">
    <property type="entry name" value="Acetyltransf_C_sf"/>
</dbReference>
<sequence>MNIHETAIVDPSAEVGEGTSIGAGALIESGVRIGRDCKIAAYAIIRKNTILGDEVQLDSFCVVGGEPQSVGFDPSLESTVVIGNRVVLREGVTVSRPQTAGAQTVIGDDCFIMANAHVAHDCELAPGVIMVNNVMLAGHVQVGEKTVIGGGAGIHQFCRIGAYCMIAGNASITADVPPYVMAAERSEAHGLNLVGLRRAGFEQREIKDLKRCYRAVFFGGGNLKKKAAEAARETEFGTTPAGARFLSFFDSGKRGFIVSTRD</sequence>
<evidence type="ECO:0000313" key="8">
    <source>
        <dbReference type="Proteomes" id="UP001324993"/>
    </source>
</evidence>
<reference evidence="7 8" key="1">
    <citation type="submission" date="2023-11" db="EMBL/GenBank/DDBJ databases">
        <title>Coraliomargarita sp. nov., isolated from marine algae.</title>
        <authorList>
            <person name="Lee J.K."/>
            <person name="Baek J.H."/>
            <person name="Kim J.M."/>
            <person name="Choi D.G."/>
            <person name="Jeon C.O."/>
        </authorList>
    </citation>
    <scope>NUCLEOTIDE SEQUENCE [LARGE SCALE GENOMIC DNA]</scope>
    <source>
        <strain evidence="7 8">J2-16</strain>
    </source>
</reference>
<dbReference type="Pfam" id="PF13720">
    <property type="entry name" value="Acetyltransf_11"/>
    <property type="match status" value="1"/>
</dbReference>
<dbReference type="InterPro" id="IPR029098">
    <property type="entry name" value="Acetyltransf_C"/>
</dbReference>
<keyword evidence="3 7" id="KW-0808">Transferase</keyword>
<dbReference type="InterPro" id="IPR010137">
    <property type="entry name" value="Lipid_A_LpxA"/>
</dbReference>
<dbReference type="Gene3D" id="1.20.1180.10">
    <property type="entry name" value="Udp N-acetylglucosamine O-acyltransferase, C-terminal domain"/>
    <property type="match status" value="1"/>
</dbReference>
<dbReference type="PANTHER" id="PTHR43480">
    <property type="entry name" value="ACYL-[ACYL-CARRIER-PROTEIN]--UDP-N-ACETYLGLUCOSAMINE O-ACYLTRANSFERASE"/>
    <property type="match status" value="1"/>
</dbReference>
<keyword evidence="2" id="KW-0441">Lipid A biosynthesis</keyword>
<proteinExistence type="predicted"/>
<keyword evidence="4" id="KW-0443">Lipid metabolism</keyword>
<keyword evidence="8" id="KW-1185">Reference proteome</keyword>
<dbReference type="RefSeq" id="WP_319832105.1">
    <property type="nucleotide sequence ID" value="NZ_CP138858.1"/>
</dbReference>
<dbReference type="EC" id="2.3.1.129" evidence="7"/>
<keyword evidence="5 7" id="KW-0012">Acyltransferase</keyword>
<gene>
    <name evidence="7" type="primary">lpxA</name>
    <name evidence="7" type="ORF">SH580_17460</name>
</gene>
<dbReference type="NCBIfam" id="TIGR01852">
    <property type="entry name" value="lipid_A_lpxA"/>
    <property type="match status" value="1"/>
</dbReference>
<name>A0ABZ0RJW3_9BACT</name>
<dbReference type="GO" id="GO:0008780">
    <property type="term" value="F:acyl-[acyl-carrier-protein]-UDP-N-acetylglucosamine O-acyltransferase activity"/>
    <property type="evidence" value="ECO:0007669"/>
    <property type="project" value="UniProtKB-EC"/>
</dbReference>
<dbReference type="InterPro" id="IPR011004">
    <property type="entry name" value="Trimer_LpxA-like_sf"/>
</dbReference>
<evidence type="ECO:0000256" key="1">
    <source>
        <dbReference type="ARBA" id="ARBA00022516"/>
    </source>
</evidence>
<evidence type="ECO:0000256" key="2">
    <source>
        <dbReference type="ARBA" id="ARBA00022556"/>
    </source>
</evidence>
<evidence type="ECO:0000256" key="3">
    <source>
        <dbReference type="ARBA" id="ARBA00022679"/>
    </source>
</evidence>
<dbReference type="PANTHER" id="PTHR43480:SF1">
    <property type="entry name" value="ACYL-[ACYL-CARRIER-PROTEIN]--UDP-N-ACETYLGLUCOSAMINE O-ACYLTRANSFERASE, MITOCHONDRIAL-RELATED"/>
    <property type="match status" value="1"/>
</dbReference>
<protein>
    <submittedName>
        <fullName evidence="7">Acyl-ACP--UDP-N-acetylglucosamine O-acyltransferase</fullName>
        <ecNumber evidence="7">2.3.1.129</ecNumber>
    </submittedName>
</protein>